<dbReference type="EMBL" id="CP054139">
    <property type="protein sequence ID" value="QKJ32817.1"/>
    <property type="molecule type" value="Genomic_DNA"/>
</dbReference>
<dbReference type="RefSeq" id="WP_173417462.1">
    <property type="nucleotide sequence ID" value="NZ_CP054139.1"/>
</dbReference>
<keyword evidence="3" id="KW-1185">Reference proteome</keyword>
<dbReference type="SUPFAM" id="SSF89550">
    <property type="entry name" value="PHP domain-like"/>
    <property type="match status" value="1"/>
</dbReference>
<evidence type="ECO:0008006" key="4">
    <source>
        <dbReference type="Google" id="ProtNLM"/>
    </source>
</evidence>
<evidence type="ECO:0000313" key="2">
    <source>
        <dbReference type="EMBL" id="QKJ32817.1"/>
    </source>
</evidence>
<proteinExistence type="predicted"/>
<gene>
    <name evidence="2" type="ORF">HQ865_24690</name>
</gene>
<dbReference type="KEGG" id="mmab:HQ865_24690"/>
<feature type="chain" id="PRO_5028880091" description="S-layer family protein" evidence="1">
    <location>
        <begin position="23"/>
        <end position="340"/>
    </location>
</feature>
<organism evidence="2 3">
    <name type="scientific">Mucilaginibacter mali</name>
    <dbReference type="NCBI Taxonomy" id="2740462"/>
    <lineage>
        <taxon>Bacteria</taxon>
        <taxon>Pseudomonadati</taxon>
        <taxon>Bacteroidota</taxon>
        <taxon>Sphingobacteriia</taxon>
        <taxon>Sphingobacteriales</taxon>
        <taxon>Sphingobacteriaceae</taxon>
        <taxon>Mucilaginibacter</taxon>
    </lineage>
</organism>
<keyword evidence="1" id="KW-0732">Signal</keyword>
<dbReference type="AlphaFoldDB" id="A0A7D4U0B6"/>
<dbReference type="Proteomes" id="UP000505355">
    <property type="component" value="Chromosome"/>
</dbReference>
<evidence type="ECO:0000256" key="1">
    <source>
        <dbReference type="SAM" id="SignalP"/>
    </source>
</evidence>
<evidence type="ECO:0000313" key="3">
    <source>
        <dbReference type="Proteomes" id="UP000505355"/>
    </source>
</evidence>
<feature type="signal peptide" evidence="1">
    <location>
        <begin position="1"/>
        <end position="22"/>
    </location>
</feature>
<protein>
    <recommendedName>
        <fullName evidence="4">S-layer family protein</fullName>
    </recommendedName>
</protein>
<reference evidence="2 3" key="1">
    <citation type="submission" date="2020-05" db="EMBL/GenBank/DDBJ databases">
        <title>Mucilaginibacter mali sp. nov.</title>
        <authorList>
            <person name="Kim H.S."/>
            <person name="Lee K.C."/>
            <person name="Suh M.K."/>
            <person name="Kim J.-S."/>
            <person name="Han K.-I."/>
            <person name="Eom M.K."/>
            <person name="Shin Y.K."/>
            <person name="Lee J.-S."/>
        </authorList>
    </citation>
    <scope>NUCLEOTIDE SEQUENCE [LARGE SCALE GENOMIC DNA]</scope>
    <source>
        <strain evidence="2 3">G2-14</strain>
    </source>
</reference>
<name>A0A7D4U0B6_9SPHI</name>
<sequence length="340" mass="37165">MITKLRFFLFTVLFFAGLAAYAQNENGRFVCLYGMEYGMISHGGHVVIYGSRKLIGWGPSNFDVFSARSDYASLFRIVAADPKMFATLAHPAQTDYSNLAAQPYNLTAHQAVCGVAVSRGPAFSKKADYSDRPPMSYYSYYKKLLSLGYSVGPTMDHDNHNTTFGRMSAMRTAVLVQVLNRDSIIAAYKANRFYATEDGNVKVDFTINGMPLGSYIRNSGNLVIKVAVTDPGSGGWGKIDQADVREAGQWADAGGFGEQYDGYTEQAPVIAARGSFLLLRGDCPAGWRPYLYFTDLGKKLNDLKKQGLMNDIPFSGIVSITGRSTGKYARDLAISTGTCS</sequence>
<dbReference type="InterPro" id="IPR016195">
    <property type="entry name" value="Pol/histidinol_Pase-like"/>
</dbReference>
<accession>A0A7D4U0B6</accession>
<dbReference type="Gene3D" id="3.20.20.140">
    <property type="entry name" value="Metal-dependent hydrolases"/>
    <property type="match status" value="1"/>
</dbReference>